<sequence>MITVGYLPECRSMNFSVYSGMLDRYKDSDDIKNACRKAGLNGLEVILAGESDQGKILPEMVNGVHLYFHIFWMDYWLGNYERLDREFDSREQWIDYYGGQDREAYLNFLRNDLRYAEENGARYVVFHVSEVTLRESYQYKYRYTDEEVIDASLEIINTLLDEHEYPFDFLVENLWWSGLDMKTPALTKKLVEGIHSERKGIMLDLGHYMNTNSDLRTPEDAVAYVNAMLDAHEEAGCPVTDWIKGIHLQMSLGGEYVKKQKAEWEQAPMNFDDYPFYELFQLAYEHACNIDLHQPFLGEGVKELIERIHPDYVTEEFQQNSREEYEQFAEAQGKLLGYIE</sequence>
<proteinExistence type="predicted"/>
<keyword evidence="3" id="KW-1185">Reference proteome</keyword>
<reference evidence="3" key="1">
    <citation type="submission" date="2017-09" db="EMBL/GenBank/DDBJ databases">
        <authorList>
            <person name="Shetty A S."/>
        </authorList>
    </citation>
    <scope>NUCLEOTIDE SEQUENCE [LARGE SCALE GENOMIC DNA]</scope>
</reference>
<name>A0A285PSR1_9FIRM</name>
<evidence type="ECO:0000313" key="2">
    <source>
        <dbReference type="EMBL" id="SOB72649.1"/>
    </source>
</evidence>
<protein>
    <submittedName>
        <fullName evidence="2">Xylose isomerase-like TIM barrel</fullName>
    </submittedName>
</protein>
<dbReference type="KEGG" id="ehl:EHLA_2016"/>
<organism evidence="2 3">
    <name type="scientific">Anaerobutyricum hallii</name>
    <dbReference type="NCBI Taxonomy" id="39488"/>
    <lineage>
        <taxon>Bacteria</taxon>
        <taxon>Bacillati</taxon>
        <taxon>Bacillota</taxon>
        <taxon>Clostridia</taxon>
        <taxon>Lachnospirales</taxon>
        <taxon>Lachnospiraceae</taxon>
        <taxon>Anaerobutyricum</taxon>
    </lineage>
</organism>
<dbReference type="Gene3D" id="3.20.20.150">
    <property type="entry name" value="Divalent-metal-dependent TIM barrel enzymes"/>
    <property type="match status" value="1"/>
</dbReference>
<evidence type="ECO:0000313" key="3">
    <source>
        <dbReference type="Proteomes" id="UP000217549"/>
    </source>
</evidence>
<dbReference type="InterPro" id="IPR036237">
    <property type="entry name" value="Xyl_isomerase-like_sf"/>
</dbReference>
<feature type="domain" description="Xylose isomerase-like TIM barrel" evidence="1">
    <location>
        <begin position="100"/>
        <end position="255"/>
    </location>
</feature>
<dbReference type="Pfam" id="PF01261">
    <property type="entry name" value="AP_endonuc_2"/>
    <property type="match status" value="1"/>
</dbReference>
<evidence type="ECO:0000259" key="1">
    <source>
        <dbReference type="Pfam" id="PF01261"/>
    </source>
</evidence>
<dbReference type="EMBL" id="LT907978">
    <property type="protein sequence ID" value="SOB72649.1"/>
    <property type="molecule type" value="Genomic_DNA"/>
</dbReference>
<keyword evidence="2" id="KW-0413">Isomerase</keyword>
<accession>A0A285PSR1</accession>
<dbReference type="InterPro" id="IPR013022">
    <property type="entry name" value="Xyl_isomerase-like_TIM-brl"/>
</dbReference>
<dbReference type="GO" id="GO:0016853">
    <property type="term" value="F:isomerase activity"/>
    <property type="evidence" value="ECO:0007669"/>
    <property type="project" value="UniProtKB-KW"/>
</dbReference>
<dbReference type="AlphaFoldDB" id="A0A285PSR1"/>
<dbReference type="SUPFAM" id="SSF51658">
    <property type="entry name" value="Xylose isomerase-like"/>
    <property type="match status" value="1"/>
</dbReference>
<gene>
    <name evidence="2" type="ORF">EHLA_2016</name>
</gene>
<dbReference type="Proteomes" id="UP000217549">
    <property type="component" value="Chromosome I"/>
</dbReference>